<dbReference type="PANTHER" id="PTHR43591:SF24">
    <property type="entry name" value="2-METHOXY-6-POLYPRENYL-1,4-BENZOQUINOL METHYLASE, MITOCHONDRIAL"/>
    <property type="match status" value="1"/>
</dbReference>
<dbReference type="NCBIfam" id="TIGR01934">
    <property type="entry name" value="MenG_MenH_UbiE"/>
    <property type="match status" value="1"/>
</dbReference>
<dbReference type="NCBIfam" id="NF001244">
    <property type="entry name" value="PRK00216.1-5"/>
    <property type="match status" value="1"/>
</dbReference>
<evidence type="ECO:0000256" key="4">
    <source>
        <dbReference type="ARBA" id="ARBA00022691"/>
    </source>
</evidence>
<sequence length="250" mass="27062">MSTQPQPSTVPSEPGSAVDRAGSGAMFDKIAPRYDLLNRLMSFGIDQRWRNKTVDALELKPGGRVLDLATGTADLALKVLHRHPDTTVVGVDPSVKMLEIGRQKVAAGGLASKCELQVGDAQVLPFPDRSFDGLCMAFGIRNVPDRSKALREMARVVKPDGRIAILELSEPKGGILGPLARFQIRTVVPWVGSLLSGAKEYRYLQQSIAAFPPPEKFADLMRQAGLEVLRVQPLTFGVCCLYVAKPQSAA</sequence>
<feature type="binding site" evidence="5">
    <location>
        <begin position="120"/>
        <end position="121"/>
    </location>
    <ligand>
        <name>S-adenosyl-L-methionine</name>
        <dbReference type="ChEBI" id="CHEBI:59789"/>
    </ligand>
</feature>
<keyword evidence="3 5" id="KW-0808">Transferase</keyword>
<keyword evidence="1 5" id="KW-0474">Menaquinone biosynthesis</keyword>
<feature type="binding site" evidence="5">
    <location>
        <position position="92"/>
    </location>
    <ligand>
        <name>S-adenosyl-L-methionine</name>
        <dbReference type="ChEBI" id="CHEBI:59789"/>
    </ligand>
</feature>
<comment type="catalytic activity">
    <reaction evidence="5">
        <text>a 2-demethylmenaquinol + S-adenosyl-L-methionine = a menaquinol + S-adenosyl-L-homocysteine + H(+)</text>
        <dbReference type="Rhea" id="RHEA:42640"/>
        <dbReference type="Rhea" id="RHEA-COMP:9539"/>
        <dbReference type="Rhea" id="RHEA-COMP:9563"/>
        <dbReference type="ChEBI" id="CHEBI:15378"/>
        <dbReference type="ChEBI" id="CHEBI:18151"/>
        <dbReference type="ChEBI" id="CHEBI:55437"/>
        <dbReference type="ChEBI" id="CHEBI:57856"/>
        <dbReference type="ChEBI" id="CHEBI:59789"/>
        <dbReference type="EC" id="2.1.1.163"/>
    </reaction>
</comment>
<dbReference type="RefSeq" id="WP_083968208.1">
    <property type="nucleotide sequence ID" value="NZ_JMCB01000004.1"/>
</dbReference>
<evidence type="ECO:0000256" key="5">
    <source>
        <dbReference type="HAMAP-Rule" id="MF_01813"/>
    </source>
</evidence>
<dbReference type="GO" id="GO:0006744">
    <property type="term" value="P:ubiquinone biosynthetic process"/>
    <property type="evidence" value="ECO:0007669"/>
    <property type="project" value="UniProtKB-UniPathway"/>
</dbReference>
<proteinExistence type="inferred from homology"/>
<dbReference type="InterPro" id="IPR029063">
    <property type="entry name" value="SAM-dependent_MTases_sf"/>
</dbReference>
<organism evidence="7 8">
    <name type="scientific">Hyalangium minutum</name>
    <dbReference type="NCBI Taxonomy" id="394096"/>
    <lineage>
        <taxon>Bacteria</taxon>
        <taxon>Pseudomonadati</taxon>
        <taxon>Myxococcota</taxon>
        <taxon>Myxococcia</taxon>
        <taxon>Myxococcales</taxon>
        <taxon>Cystobacterineae</taxon>
        <taxon>Archangiaceae</taxon>
        <taxon>Hyalangium</taxon>
    </lineage>
</organism>
<dbReference type="InterPro" id="IPR004033">
    <property type="entry name" value="UbiE/COQ5_MeTrFase"/>
</dbReference>
<dbReference type="PROSITE" id="PS51608">
    <property type="entry name" value="SAM_MT_UBIE"/>
    <property type="match status" value="1"/>
</dbReference>
<dbReference type="Pfam" id="PF01209">
    <property type="entry name" value="Ubie_methyltran"/>
    <property type="match status" value="1"/>
</dbReference>
<dbReference type="GO" id="GO:0032259">
    <property type="term" value="P:methylation"/>
    <property type="evidence" value="ECO:0007669"/>
    <property type="project" value="UniProtKB-KW"/>
</dbReference>
<dbReference type="HAMAP" id="MF_01813">
    <property type="entry name" value="MenG_UbiE_methyltr"/>
    <property type="match status" value="1"/>
</dbReference>
<accession>A0A085WPK8</accession>
<dbReference type="EC" id="2.1.1.163" evidence="5"/>
<evidence type="ECO:0000313" key="7">
    <source>
        <dbReference type="EMBL" id="KFE69621.1"/>
    </source>
</evidence>
<feature type="compositionally biased region" description="Polar residues" evidence="6">
    <location>
        <begin position="1"/>
        <end position="11"/>
    </location>
</feature>
<dbReference type="PROSITE" id="PS01183">
    <property type="entry name" value="UBIE_1"/>
    <property type="match status" value="1"/>
</dbReference>
<comment type="caution">
    <text evidence="5">Lacks conserved residue(s) required for the propagation of feature annotation.</text>
</comment>
<dbReference type="PROSITE" id="PS01184">
    <property type="entry name" value="UBIE_2"/>
    <property type="match status" value="1"/>
</dbReference>
<dbReference type="InterPro" id="IPR023576">
    <property type="entry name" value="UbiE/COQ5_MeTrFase_CS"/>
</dbReference>
<dbReference type="Proteomes" id="UP000028725">
    <property type="component" value="Unassembled WGS sequence"/>
</dbReference>
<name>A0A085WPK8_9BACT</name>
<dbReference type="PANTHER" id="PTHR43591">
    <property type="entry name" value="METHYLTRANSFERASE"/>
    <property type="match status" value="1"/>
</dbReference>
<comment type="similarity">
    <text evidence="5">Belongs to the class I-like SAM-binding methyltransferase superfamily. MenG/UbiE family.</text>
</comment>
<protein>
    <recommendedName>
        <fullName evidence="5">Demethylmenaquinone methyltransferase</fullName>
        <ecNumber evidence="5">2.1.1.163</ecNumber>
    </recommendedName>
</protein>
<evidence type="ECO:0000256" key="2">
    <source>
        <dbReference type="ARBA" id="ARBA00022603"/>
    </source>
</evidence>
<dbReference type="EMBL" id="JMCB01000004">
    <property type="protein sequence ID" value="KFE69621.1"/>
    <property type="molecule type" value="Genomic_DNA"/>
</dbReference>
<reference evidence="7 8" key="1">
    <citation type="submission" date="2014-04" db="EMBL/GenBank/DDBJ databases">
        <title>Genome assembly of Hyalangium minutum DSM 14724.</title>
        <authorList>
            <person name="Sharma G."/>
            <person name="Subramanian S."/>
        </authorList>
    </citation>
    <scope>NUCLEOTIDE SEQUENCE [LARGE SCALE GENOMIC DNA]</scope>
    <source>
        <strain evidence="7 8">DSM 14724</strain>
    </source>
</reference>
<evidence type="ECO:0000256" key="1">
    <source>
        <dbReference type="ARBA" id="ARBA00022428"/>
    </source>
</evidence>
<comment type="function">
    <text evidence="5">Methyltransferase required for the conversion of demethylmenaquinol (DMKH2) to menaquinol (MKH2).</text>
</comment>
<evidence type="ECO:0000256" key="3">
    <source>
        <dbReference type="ARBA" id="ARBA00022679"/>
    </source>
</evidence>
<evidence type="ECO:0000256" key="6">
    <source>
        <dbReference type="SAM" id="MobiDB-lite"/>
    </source>
</evidence>
<keyword evidence="8" id="KW-1185">Reference proteome</keyword>
<keyword evidence="2 5" id="KW-0489">Methyltransferase</keyword>
<dbReference type="UniPathway" id="UPA00232"/>
<comment type="caution">
    <text evidence="7">The sequence shown here is derived from an EMBL/GenBank/DDBJ whole genome shotgun (WGS) entry which is preliminary data.</text>
</comment>
<dbReference type="PATRIC" id="fig|394096.3.peg.2695"/>
<dbReference type="AlphaFoldDB" id="A0A085WPK8"/>
<feature type="region of interest" description="Disordered" evidence="6">
    <location>
        <begin position="1"/>
        <end position="22"/>
    </location>
</feature>
<dbReference type="GO" id="GO:0043770">
    <property type="term" value="F:demethylmenaquinone methyltransferase activity"/>
    <property type="evidence" value="ECO:0007669"/>
    <property type="project" value="UniProtKB-UniRule"/>
</dbReference>
<dbReference type="STRING" id="394096.DB31_6596"/>
<dbReference type="CDD" id="cd02440">
    <property type="entry name" value="AdoMet_MTases"/>
    <property type="match status" value="1"/>
</dbReference>
<keyword evidence="4 5" id="KW-0949">S-adenosyl-L-methionine</keyword>
<dbReference type="SUPFAM" id="SSF53335">
    <property type="entry name" value="S-adenosyl-L-methionine-dependent methyltransferases"/>
    <property type="match status" value="1"/>
</dbReference>
<dbReference type="Gene3D" id="3.40.50.150">
    <property type="entry name" value="Vaccinia Virus protein VP39"/>
    <property type="match status" value="1"/>
</dbReference>
<dbReference type="GO" id="GO:0009234">
    <property type="term" value="P:menaquinone biosynthetic process"/>
    <property type="evidence" value="ECO:0007669"/>
    <property type="project" value="UniProtKB-UniRule"/>
</dbReference>
<gene>
    <name evidence="5" type="primary">menG</name>
    <name evidence="7" type="ORF">DB31_6596</name>
</gene>
<comment type="pathway">
    <text evidence="5">Quinol/quinone metabolism; menaquinone biosynthesis; menaquinol from 1,4-dihydroxy-2-naphthoate: step 2/2.</text>
</comment>
<dbReference type="UniPathway" id="UPA00079">
    <property type="reaction ID" value="UER00169"/>
</dbReference>
<feature type="binding site" evidence="5">
    <location>
        <position position="72"/>
    </location>
    <ligand>
        <name>S-adenosyl-L-methionine</name>
        <dbReference type="ChEBI" id="CHEBI:59789"/>
    </ligand>
</feature>
<evidence type="ECO:0000313" key="8">
    <source>
        <dbReference type="Proteomes" id="UP000028725"/>
    </source>
</evidence>